<dbReference type="Pfam" id="PF25972">
    <property type="entry name" value="At4g15545_C"/>
    <property type="match status" value="1"/>
</dbReference>
<dbReference type="PANTHER" id="PTHR47383">
    <property type="entry name" value="OS03G0659800 PROTEIN"/>
    <property type="match status" value="1"/>
</dbReference>
<evidence type="ECO:0000313" key="3">
    <source>
        <dbReference type="EMBL" id="CAG1846928.1"/>
    </source>
</evidence>
<feature type="region of interest" description="Disordered" evidence="1">
    <location>
        <begin position="160"/>
        <end position="181"/>
    </location>
</feature>
<gene>
    <name evidence="3" type="ORF">GSMUA_167230.1</name>
</gene>
<name>A0A8D7FAQ9_MUSAM</name>
<dbReference type="AlphaFoldDB" id="A0A8D7FAQ9"/>
<organism evidence="3">
    <name type="scientific">Musa acuminata subsp. malaccensis</name>
    <name type="common">Wild banana</name>
    <name type="synonym">Musa malaccensis</name>
    <dbReference type="NCBI Taxonomy" id="214687"/>
    <lineage>
        <taxon>Eukaryota</taxon>
        <taxon>Viridiplantae</taxon>
        <taxon>Streptophyta</taxon>
        <taxon>Embryophyta</taxon>
        <taxon>Tracheophyta</taxon>
        <taxon>Spermatophyta</taxon>
        <taxon>Magnoliopsida</taxon>
        <taxon>Liliopsida</taxon>
        <taxon>Zingiberales</taxon>
        <taxon>Musaceae</taxon>
        <taxon>Musa</taxon>
    </lineage>
</organism>
<sequence length="342" mass="38409">MASDGGDFDLPDEILAVIPVDPYDQLDLARRITSMAISSRVSRLGAEAGLLRQKIVDRDRVIDELQDKVDHLDRLVQESHARLRATLEENATLSEERVTLDMTSKKLARYLSKLETFKRHLVKSLSDDNLSQLSEAVDNEMYKQPIARISSWRDDDSISHVGSDVANGPAETGDSTQDGTDLDINYHVMHQFSITPYITPRPTPSSTPKFFLADDSPRGFSTTESSPRVVSEATSPSKPQLEGRGSMSHWYASSQQSSASCSPPHRQSMPGYTPRIIGKEIFRQARSRLSYEQFAAFLTIVKEFNAQRQSRKETLAKAEEIFGTEHKDLYISFQSLLNRTLP</sequence>
<protein>
    <submittedName>
        <fullName evidence="3">(wild Malaysian banana) hypothetical protein</fullName>
    </submittedName>
</protein>
<feature type="compositionally biased region" description="Low complexity" evidence="1">
    <location>
        <begin position="246"/>
        <end position="262"/>
    </location>
</feature>
<reference evidence="3" key="1">
    <citation type="submission" date="2021-03" db="EMBL/GenBank/DDBJ databases">
        <authorList>
            <consortium name="Genoscope - CEA"/>
            <person name="William W."/>
        </authorList>
    </citation>
    <scope>NUCLEOTIDE SEQUENCE</scope>
    <source>
        <strain evidence="3">Doubled-haploid Pahang</strain>
    </source>
</reference>
<dbReference type="InterPro" id="IPR058935">
    <property type="entry name" value="At4g15545-like_C"/>
</dbReference>
<dbReference type="InterPro" id="IPR058936">
    <property type="entry name" value="At4g15545-like"/>
</dbReference>
<feature type="region of interest" description="Disordered" evidence="1">
    <location>
        <begin position="197"/>
        <end position="268"/>
    </location>
</feature>
<feature type="domain" description="At4g15545-like C-terminal" evidence="2">
    <location>
        <begin position="275"/>
        <end position="339"/>
    </location>
</feature>
<proteinExistence type="predicted"/>
<accession>A0A8D7FAQ9</accession>
<feature type="compositionally biased region" description="Polar residues" evidence="1">
    <location>
        <begin position="219"/>
        <end position="238"/>
    </location>
</feature>
<dbReference type="PANTHER" id="PTHR47383:SF8">
    <property type="entry name" value="OS01G0768300 PROTEIN"/>
    <property type="match status" value="1"/>
</dbReference>
<dbReference type="EMBL" id="HG996471">
    <property type="protein sequence ID" value="CAG1846928.1"/>
    <property type="molecule type" value="Genomic_DNA"/>
</dbReference>
<evidence type="ECO:0000259" key="2">
    <source>
        <dbReference type="Pfam" id="PF25972"/>
    </source>
</evidence>
<evidence type="ECO:0000256" key="1">
    <source>
        <dbReference type="SAM" id="MobiDB-lite"/>
    </source>
</evidence>